<dbReference type="PROSITE" id="PS51900">
    <property type="entry name" value="CB"/>
    <property type="match status" value="1"/>
</dbReference>
<feature type="compositionally biased region" description="Polar residues" evidence="3">
    <location>
        <begin position="93"/>
        <end position="105"/>
    </location>
</feature>
<keyword evidence="1 2" id="KW-0238">DNA-binding</keyword>
<dbReference type="GO" id="GO:0003677">
    <property type="term" value="F:DNA binding"/>
    <property type="evidence" value="ECO:0007669"/>
    <property type="project" value="UniProtKB-UniRule"/>
</dbReference>
<dbReference type="Gene3D" id="1.10.150.130">
    <property type="match status" value="1"/>
</dbReference>
<evidence type="ECO:0000256" key="1">
    <source>
        <dbReference type="ARBA" id="ARBA00023125"/>
    </source>
</evidence>
<reference evidence="5 6" key="1">
    <citation type="submission" date="2018-08" db="EMBL/GenBank/DDBJ databases">
        <title>Bacillus chawlae sp. nov., Bacillus glennii sp. nov., and Bacillus saganii sp. nov. Isolated from the Vehicle Assembly Building at Kennedy Space Center where the Viking Spacecraft were Assembled.</title>
        <authorList>
            <person name="Seuylemezian A."/>
            <person name="Vaishampayan P."/>
        </authorList>
    </citation>
    <scope>NUCLEOTIDE SEQUENCE [LARGE SCALE GENOMIC DNA]</scope>
    <source>
        <strain evidence="5 6">V44-8</strain>
    </source>
</reference>
<dbReference type="GO" id="GO:0015074">
    <property type="term" value="P:DNA integration"/>
    <property type="evidence" value="ECO:0007669"/>
    <property type="project" value="InterPro"/>
</dbReference>
<dbReference type="OrthoDB" id="9785687at2"/>
<organism evidence="5 6">
    <name type="scientific">Peribacillus glennii</name>
    <dbReference type="NCBI Taxonomy" id="2303991"/>
    <lineage>
        <taxon>Bacteria</taxon>
        <taxon>Bacillati</taxon>
        <taxon>Bacillota</taxon>
        <taxon>Bacilli</taxon>
        <taxon>Bacillales</taxon>
        <taxon>Bacillaceae</taxon>
        <taxon>Peribacillus</taxon>
    </lineage>
</organism>
<feature type="region of interest" description="Disordered" evidence="3">
    <location>
        <begin position="85"/>
        <end position="105"/>
    </location>
</feature>
<sequence length="105" mass="12262">MLCICTDNELSSKQLLLEVFGLQLKAAIDKFILYIQVEKNYSTHTVVSYEYDSLQFLTFLRDHDCSTDLASITKTHVRRFIQHQLGTHKQKPRSLTTLSDSLRRR</sequence>
<name>A0A372L6Z9_9BACI</name>
<proteinExistence type="predicted"/>
<dbReference type="InterPro" id="IPR044068">
    <property type="entry name" value="CB"/>
</dbReference>
<evidence type="ECO:0000256" key="3">
    <source>
        <dbReference type="SAM" id="MobiDB-lite"/>
    </source>
</evidence>
<gene>
    <name evidence="5" type="ORF">D0466_20205</name>
</gene>
<protein>
    <recommendedName>
        <fullName evidence="4">Core-binding (CB) domain-containing protein</fullName>
    </recommendedName>
</protein>
<dbReference type="Proteomes" id="UP000262939">
    <property type="component" value="Unassembled WGS sequence"/>
</dbReference>
<dbReference type="SUPFAM" id="SSF47823">
    <property type="entry name" value="lambda integrase-like, N-terminal domain"/>
    <property type="match status" value="1"/>
</dbReference>
<dbReference type="EMBL" id="QVTD01000021">
    <property type="protein sequence ID" value="RFU60901.1"/>
    <property type="molecule type" value="Genomic_DNA"/>
</dbReference>
<keyword evidence="6" id="KW-1185">Reference proteome</keyword>
<dbReference type="AlphaFoldDB" id="A0A372L6Z9"/>
<dbReference type="InterPro" id="IPR004107">
    <property type="entry name" value="Integrase_SAM-like_N"/>
</dbReference>
<accession>A0A372L6Z9</accession>
<feature type="domain" description="Core-binding (CB)" evidence="4">
    <location>
        <begin position="22"/>
        <end position="105"/>
    </location>
</feature>
<dbReference type="RefSeq" id="WP_117324315.1">
    <property type="nucleotide sequence ID" value="NZ_QVTD01000021.1"/>
</dbReference>
<dbReference type="Pfam" id="PF02899">
    <property type="entry name" value="Phage_int_SAM_1"/>
    <property type="match status" value="1"/>
</dbReference>
<evidence type="ECO:0000259" key="4">
    <source>
        <dbReference type="PROSITE" id="PS51900"/>
    </source>
</evidence>
<evidence type="ECO:0000313" key="5">
    <source>
        <dbReference type="EMBL" id="RFU60901.1"/>
    </source>
</evidence>
<dbReference type="InterPro" id="IPR010998">
    <property type="entry name" value="Integrase_recombinase_N"/>
</dbReference>
<evidence type="ECO:0000313" key="6">
    <source>
        <dbReference type="Proteomes" id="UP000262939"/>
    </source>
</evidence>
<comment type="caution">
    <text evidence="5">The sequence shown here is derived from an EMBL/GenBank/DDBJ whole genome shotgun (WGS) entry which is preliminary data.</text>
</comment>
<evidence type="ECO:0000256" key="2">
    <source>
        <dbReference type="PROSITE-ProRule" id="PRU01248"/>
    </source>
</evidence>